<dbReference type="RefSeq" id="WP_289473174.1">
    <property type="nucleotide sequence ID" value="NZ_JAUCMN010000004.1"/>
</dbReference>
<feature type="transmembrane region" description="Helical" evidence="1">
    <location>
        <begin position="77"/>
        <end position="100"/>
    </location>
</feature>
<evidence type="ECO:0000313" key="3">
    <source>
        <dbReference type="Proteomes" id="UP001236404"/>
    </source>
</evidence>
<dbReference type="EMBL" id="JAUCMN010000004">
    <property type="protein sequence ID" value="MDM7891392.1"/>
    <property type="molecule type" value="Genomic_DNA"/>
</dbReference>
<keyword evidence="1" id="KW-1133">Transmembrane helix</keyword>
<dbReference type="Proteomes" id="UP001236404">
    <property type="component" value="Unassembled WGS sequence"/>
</dbReference>
<comment type="caution">
    <text evidence="2">The sequence shown here is derived from an EMBL/GenBank/DDBJ whole genome shotgun (WGS) entry which is preliminary data.</text>
</comment>
<gene>
    <name evidence="2" type="ORF">QUG93_06825</name>
</gene>
<protein>
    <submittedName>
        <fullName evidence="2">Uncharacterized protein</fullName>
    </submittedName>
</protein>
<keyword evidence="1" id="KW-0472">Membrane</keyword>
<evidence type="ECO:0000313" key="2">
    <source>
        <dbReference type="EMBL" id="MDM7891392.1"/>
    </source>
</evidence>
<feature type="transmembrane region" description="Helical" evidence="1">
    <location>
        <begin position="45"/>
        <end position="65"/>
    </location>
</feature>
<keyword evidence="3" id="KW-1185">Reference proteome</keyword>
<reference evidence="2 3" key="1">
    <citation type="submission" date="2023-06" db="EMBL/GenBank/DDBJ databases">
        <authorList>
            <person name="Feng G."/>
            <person name="Li J."/>
            <person name="Zhu H."/>
        </authorList>
    </citation>
    <scope>NUCLEOTIDE SEQUENCE [LARGE SCALE GENOMIC DNA]</scope>
    <source>
        <strain evidence="2 3">RHCKG28</strain>
    </source>
</reference>
<name>A0ABT7TR76_9MICO</name>
<organism evidence="2 3">
    <name type="scientific">Curtobacterium caseinilyticum</name>
    <dbReference type="NCBI Taxonomy" id="3055137"/>
    <lineage>
        <taxon>Bacteria</taxon>
        <taxon>Bacillati</taxon>
        <taxon>Actinomycetota</taxon>
        <taxon>Actinomycetes</taxon>
        <taxon>Micrococcales</taxon>
        <taxon>Microbacteriaceae</taxon>
        <taxon>Curtobacterium</taxon>
    </lineage>
</organism>
<proteinExistence type="predicted"/>
<evidence type="ECO:0000256" key="1">
    <source>
        <dbReference type="SAM" id="Phobius"/>
    </source>
</evidence>
<keyword evidence="1" id="KW-0812">Transmembrane</keyword>
<accession>A0ABT7TR76</accession>
<sequence>MSESSTSGKQQRRAPVGVWVALAVAGVCAVYEVLAGALVEWTGLGFVPLLLVPPLYIVAILLLVWVGQQGIRTARTLAIVVGIVLAVSLPIAVLVARATWD</sequence>
<feature type="transmembrane region" description="Helical" evidence="1">
    <location>
        <begin position="16"/>
        <end position="39"/>
    </location>
</feature>